<comment type="caution">
    <text evidence="1">The sequence shown here is derived from an EMBL/GenBank/DDBJ whole genome shotgun (WGS) entry which is preliminary data.</text>
</comment>
<evidence type="ECO:0000313" key="1">
    <source>
        <dbReference type="EMBL" id="KHJ35485.1"/>
    </source>
</evidence>
<dbReference type="Proteomes" id="UP000030854">
    <property type="component" value="Unassembled WGS sequence"/>
</dbReference>
<protein>
    <submittedName>
        <fullName evidence="1">Putative eka-like protein</fullName>
    </submittedName>
</protein>
<dbReference type="HOGENOM" id="CLU_1797876_0_0_1"/>
<dbReference type="EMBL" id="JNVN01000377">
    <property type="protein sequence ID" value="KHJ35485.1"/>
    <property type="molecule type" value="Genomic_DNA"/>
</dbReference>
<proteinExistence type="predicted"/>
<accession>A0A0B1PDP6</accession>
<sequence>MIIPTVLSSIRKAQGRKEVSSSMLIDEVERVCALRPAYVKIYGEKKAESPHKNWMAYFLKAPRAGYRVFNESGIARPFKKNSHQSFENVVMVFILPKTAQEHLPEETLGRITTLKTFAWLELDANIVEVHTVWIVADVLLALLA</sequence>
<keyword evidence="2" id="KW-1185">Reference proteome</keyword>
<gene>
    <name evidence="1" type="ORF">EV44_g3737</name>
</gene>
<name>A0A0B1PDP6_UNCNE</name>
<dbReference type="AlphaFoldDB" id="A0A0B1PDP6"/>
<evidence type="ECO:0000313" key="2">
    <source>
        <dbReference type="Proteomes" id="UP000030854"/>
    </source>
</evidence>
<organism evidence="1 2">
    <name type="scientific">Uncinula necator</name>
    <name type="common">Grape powdery mildew</name>
    <dbReference type="NCBI Taxonomy" id="52586"/>
    <lineage>
        <taxon>Eukaryota</taxon>
        <taxon>Fungi</taxon>
        <taxon>Dikarya</taxon>
        <taxon>Ascomycota</taxon>
        <taxon>Pezizomycotina</taxon>
        <taxon>Leotiomycetes</taxon>
        <taxon>Erysiphales</taxon>
        <taxon>Erysiphaceae</taxon>
        <taxon>Erysiphe</taxon>
    </lineage>
</organism>
<reference evidence="1 2" key="1">
    <citation type="journal article" date="2014" name="BMC Genomics">
        <title>Adaptive genomic structural variation in the grape powdery mildew pathogen, Erysiphe necator.</title>
        <authorList>
            <person name="Jones L."/>
            <person name="Riaz S."/>
            <person name="Morales-Cruz A."/>
            <person name="Amrine K.C."/>
            <person name="McGuire B."/>
            <person name="Gubler W.D."/>
            <person name="Walker M.A."/>
            <person name="Cantu D."/>
        </authorList>
    </citation>
    <scope>NUCLEOTIDE SEQUENCE [LARGE SCALE GENOMIC DNA]</scope>
    <source>
        <strain evidence="2">c</strain>
    </source>
</reference>